<feature type="domain" description="RNA 2-O ribose methyltransferase substrate binding" evidence="3">
    <location>
        <begin position="25"/>
        <end position="102"/>
    </location>
</feature>
<dbReference type="Gene3D" id="3.30.1330.30">
    <property type="match status" value="1"/>
</dbReference>
<organism evidence="4">
    <name type="scientific">Thermodesulfobium narugense</name>
    <dbReference type="NCBI Taxonomy" id="184064"/>
    <lineage>
        <taxon>Bacteria</taxon>
        <taxon>Pseudomonadati</taxon>
        <taxon>Thermodesulfobiota</taxon>
        <taxon>Thermodesulfobiia</taxon>
        <taxon>Thermodesulfobiales</taxon>
        <taxon>Thermodesulfobiaceae</taxon>
        <taxon>Thermodesulfobium</taxon>
    </lineage>
</organism>
<dbReference type="GO" id="GO:0006396">
    <property type="term" value="P:RNA processing"/>
    <property type="evidence" value="ECO:0007669"/>
    <property type="project" value="InterPro"/>
</dbReference>
<evidence type="ECO:0000256" key="1">
    <source>
        <dbReference type="ARBA" id="ARBA00022603"/>
    </source>
</evidence>
<dbReference type="InterPro" id="IPR013123">
    <property type="entry name" value="SpoU_subst-bd"/>
</dbReference>
<dbReference type="InterPro" id="IPR029028">
    <property type="entry name" value="Alpha/beta_knot_MTases"/>
</dbReference>
<proteinExistence type="predicted"/>
<dbReference type="Gene3D" id="3.40.1280.10">
    <property type="match status" value="1"/>
</dbReference>
<evidence type="ECO:0000259" key="3">
    <source>
        <dbReference type="SMART" id="SM00967"/>
    </source>
</evidence>
<dbReference type="CDD" id="cd18095">
    <property type="entry name" value="SpoU-like_rRNA-MTase"/>
    <property type="match status" value="1"/>
</dbReference>
<dbReference type="InterPro" id="IPR051259">
    <property type="entry name" value="rRNA_Methyltransferase"/>
</dbReference>
<dbReference type="SMART" id="SM00967">
    <property type="entry name" value="SpoU_sub_bind"/>
    <property type="match status" value="1"/>
</dbReference>
<protein>
    <submittedName>
        <fullName evidence="4">RNA methyltransferase</fullName>
    </submittedName>
</protein>
<evidence type="ECO:0000313" key="4">
    <source>
        <dbReference type="EMBL" id="HHI65535.1"/>
    </source>
</evidence>
<keyword evidence="2 4" id="KW-0808">Transferase</keyword>
<dbReference type="Pfam" id="PF00588">
    <property type="entry name" value="SpoU_methylase"/>
    <property type="match status" value="1"/>
</dbReference>
<sequence>MNIDFASNSKIKELLRMKKSGQFVFFEGFHTFEEALKADYIPDFVILKDERMLEDQFFHNNVFIEKCKNLNILIVKEEAIKRLSSEKSPTGIICIGKFPEQRDFGQSPWLYLDRIQDPGNLGTILRGALAFGCGGVFLSEDSCSIYNPKVIRSSAGAFFKVPFKKKNFKYIISEMRDDLEILSFSPRATMPFFNFEFKDKTLLVFGNEGDGISNSIICASNRVVCIPTESVESLNVAMSVNIVLAFLYFKRFC</sequence>
<accession>A0A7C5KH39</accession>
<dbReference type="InterPro" id="IPR029026">
    <property type="entry name" value="tRNA_m1G_MTases_N"/>
</dbReference>
<dbReference type="SUPFAM" id="SSF55315">
    <property type="entry name" value="L30e-like"/>
    <property type="match status" value="1"/>
</dbReference>
<evidence type="ECO:0000256" key="2">
    <source>
        <dbReference type="ARBA" id="ARBA00022679"/>
    </source>
</evidence>
<comment type="caution">
    <text evidence="4">The sequence shown here is derived from an EMBL/GenBank/DDBJ whole genome shotgun (WGS) entry which is preliminary data.</text>
</comment>
<dbReference type="EMBL" id="DRUY01000108">
    <property type="protein sequence ID" value="HHI65535.1"/>
    <property type="molecule type" value="Genomic_DNA"/>
</dbReference>
<dbReference type="PANTHER" id="PTHR43191:SF2">
    <property type="entry name" value="RRNA METHYLTRANSFERASE 3, MITOCHONDRIAL"/>
    <property type="match status" value="1"/>
</dbReference>
<dbReference type="GO" id="GO:0032259">
    <property type="term" value="P:methylation"/>
    <property type="evidence" value="ECO:0007669"/>
    <property type="project" value="UniProtKB-KW"/>
</dbReference>
<name>A0A7C5KH39_9BACT</name>
<gene>
    <name evidence="4" type="ORF">ENL70_03175</name>
</gene>
<reference evidence="4" key="1">
    <citation type="journal article" date="2020" name="mSystems">
        <title>Genome- and Community-Level Interaction Insights into Carbon Utilization and Element Cycling Functions of Hydrothermarchaeota in Hydrothermal Sediment.</title>
        <authorList>
            <person name="Zhou Z."/>
            <person name="Liu Y."/>
            <person name="Xu W."/>
            <person name="Pan J."/>
            <person name="Luo Z.H."/>
            <person name="Li M."/>
        </authorList>
    </citation>
    <scope>NUCLEOTIDE SEQUENCE [LARGE SCALE GENOMIC DNA]</scope>
    <source>
        <strain evidence="4">SpSt-1019</strain>
    </source>
</reference>
<dbReference type="SUPFAM" id="SSF75217">
    <property type="entry name" value="alpha/beta knot"/>
    <property type="match status" value="1"/>
</dbReference>
<dbReference type="GO" id="GO:0008173">
    <property type="term" value="F:RNA methyltransferase activity"/>
    <property type="evidence" value="ECO:0007669"/>
    <property type="project" value="InterPro"/>
</dbReference>
<dbReference type="GO" id="GO:0003723">
    <property type="term" value="F:RNA binding"/>
    <property type="evidence" value="ECO:0007669"/>
    <property type="project" value="InterPro"/>
</dbReference>
<dbReference type="InterPro" id="IPR029064">
    <property type="entry name" value="Ribosomal_eL30-like_sf"/>
</dbReference>
<dbReference type="AlphaFoldDB" id="A0A7C5KH39"/>
<keyword evidence="1 4" id="KW-0489">Methyltransferase</keyword>
<dbReference type="PANTHER" id="PTHR43191">
    <property type="entry name" value="RRNA METHYLTRANSFERASE 3"/>
    <property type="match status" value="1"/>
</dbReference>
<dbReference type="InterPro" id="IPR001537">
    <property type="entry name" value="SpoU_MeTrfase"/>
</dbReference>
<dbReference type="GO" id="GO:0005737">
    <property type="term" value="C:cytoplasm"/>
    <property type="evidence" value="ECO:0007669"/>
    <property type="project" value="UniProtKB-ARBA"/>
</dbReference>